<dbReference type="InterPro" id="IPR053144">
    <property type="entry name" value="Acetyltransferase_Butenolide"/>
</dbReference>
<dbReference type="PANTHER" id="PTHR43233">
    <property type="entry name" value="FAMILY N-ACETYLTRANSFERASE, PUTATIVE (AFU_ORTHOLOGUE AFUA_6G03350)-RELATED"/>
    <property type="match status" value="1"/>
</dbReference>
<evidence type="ECO:0000313" key="2">
    <source>
        <dbReference type="EMBL" id="MCX2848486.1"/>
    </source>
</evidence>
<keyword evidence="3" id="KW-1185">Reference proteome</keyword>
<dbReference type="SUPFAM" id="SSF55729">
    <property type="entry name" value="Acyl-CoA N-acyltransferases (Nat)"/>
    <property type="match status" value="1"/>
</dbReference>
<dbReference type="InterPro" id="IPR000182">
    <property type="entry name" value="GNAT_dom"/>
</dbReference>
<dbReference type="CDD" id="cd04301">
    <property type="entry name" value="NAT_SF"/>
    <property type="match status" value="1"/>
</dbReference>
<evidence type="ECO:0000259" key="1">
    <source>
        <dbReference type="PROSITE" id="PS51186"/>
    </source>
</evidence>
<protein>
    <submittedName>
        <fullName evidence="2">GNAT family N-acetyltransferase</fullName>
    </submittedName>
</protein>
<dbReference type="PROSITE" id="PS51186">
    <property type="entry name" value="GNAT"/>
    <property type="match status" value="1"/>
</dbReference>
<evidence type="ECO:0000313" key="3">
    <source>
        <dbReference type="Proteomes" id="UP001207276"/>
    </source>
</evidence>
<dbReference type="EMBL" id="JAPJDE010000002">
    <property type="protein sequence ID" value="MCX2848486.1"/>
    <property type="molecule type" value="Genomic_DNA"/>
</dbReference>
<dbReference type="Proteomes" id="UP001207276">
    <property type="component" value="Unassembled WGS sequence"/>
</dbReference>
<dbReference type="Gene3D" id="3.40.630.30">
    <property type="match status" value="1"/>
</dbReference>
<dbReference type="RefSeq" id="WP_214519281.1">
    <property type="nucleotide sequence ID" value="NZ_CP104934.1"/>
</dbReference>
<reference evidence="2 3" key="1">
    <citation type="submission" date="2022-11" db="EMBL/GenBank/DDBJ databases">
        <title>Taxonomy of Curtobacterium flaccumfaciens.</title>
        <authorList>
            <person name="Osdaghi E."/>
            <person name="Taghavi S.M."/>
            <person name="Hamidizade M."/>
            <person name="Abachi H."/>
            <person name="Fazliarab A."/>
            <person name="Baeyen S."/>
            <person name="Portier P."/>
            <person name="Van Vaerenbergh J."/>
            <person name="Jacques M.-A."/>
        </authorList>
    </citation>
    <scope>NUCLEOTIDE SEQUENCE [LARGE SCALE GENOMIC DNA]</scope>
    <source>
        <strain evidence="2 3">LMG 3715</strain>
    </source>
</reference>
<feature type="domain" description="N-acetyltransferase" evidence="1">
    <location>
        <begin position="3"/>
        <end position="139"/>
    </location>
</feature>
<organism evidence="2 3">
    <name type="scientific">Curtobacterium poinsettiae</name>
    <dbReference type="NCBI Taxonomy" id="159612"/>
    <lineage>
        <taxon>Bacteria</taxon>
        <taxon>Bacillati</taxon>
        <taxon>Actinomycetota</taxon>
        <taxon>Actinomycetes</taxon>
        <taxon>Micrococcales</taxon>
        <taxon>Microbacteriaceae</taxon>
        <taxon>Curtobacterium</taxon>
    </lineage>
</organism>
<comment type="caution">
    <text evidence="2">The sequence shown here is derived from an EMBL/GenBank/DDBJ whole genome shotgun (WGS) entry which is preliminary data.</text>
</comment>
<accession>A0ABT3S0Z7</accession>
<dbReference type="InterPro" id="IPR016181">
    <property type="entry name" value="Acyl_CoA_acyltransferase"/>
</dbReference>
<dbReference type="PANTHER" id="PTHR43233:SF1">
    <property type="entry name" value="FAMILY N-ACETYLTRANSFERASE, PUTATIVE (AFU_ORTHOLOGUE AFUA_6G03350)-RELATED"/>
    <property type="match status" value="1"/>
</dbReference>
<gene>
    <name evidence="2" type="ORF">ORG12_07355</name>
</gene>
<name>A0ABT3S0Z7_9MICO</name>
<dbReference type="Pfam" id="PF13673">
    <property type="entry name" value="Acetyltransf_10"/>
    <property type="match status" value="1"/>
</dbReference>
<proteinExistence type="predicted"/>
<sequence length="139" mass="14920">MSTTISDEPPGIDELVALYDAVGWTAYTQDPAALTAAIVGSHSVLTARDDDGHLLGLLRTVSDGVTIVYVQDVLVVPSAHRSGVGGALLDAVLQRYADVRQTVLLTDTEAGQRAFYESRGFVEAHDVEPQPLRSFVLLR</sequence>